<accession>A0A8J2YQP7</accession>
<dbReference type="PANTHER" id="PTHR36577">
    <property type="entry name" value="DUF521 DOMAIN PROTEIN (AFU_ORTHOLOGUE AFUA_6G00490)"/>
    <property type="match status" value="1"/>
</dbReference>
<dbReference type="GO" id="GO:0016829">
    <property type="term" value="F:lyase activity"/>
    <property type="evidence" value="ECO:0007669"/>
    <property type="project" value="UniProtKB-KW"/>
</dbReference>
<evidence type="ECO:0000259" key="2">
    <source>
        <dbReference type="Pfam" id="PF01989"/>
    </source>
</evidence>
<dbReference type="EMBL" id="BMJQ01000001">
    <property type="protein sequence ID" value="GGF01790.1"/>
    <property type="molecule type" value="Genomic_DNA"/>
</dbReference>
<dbReference type="PANTHER" id="PTHR36577:SF3">
    <property type="entry name" value="DUF521 DOMAIN PROTEIN (AFU_ORTHOLOGUE AFUA_6G00490)"/>
    <property type="match status" value="1"/>
</dbReference>
<dbReference type="Proteomes" id="UP000646365">
    <property type="component" value="Unassembled WGS sequence"/>
</dbReference>
<dbReference type="InterPro" id="IPR002840">
    <property type="entry name" value="PMDh-S-like_dom"/>
</dbReference>
<dbReference type="RefSeq" id="WP_189041921.1">
    <property type="nucleotide sequence ID" value="NZ_BMJQ01000001.1"/>
</dbReference>
<proteinExistence type="predicted"/>
<protein>
    <recommendedName>
        <fullName evidence="2">Phosphomevalonate dehydratase small subunit-like domain-containing protein</fullName>
    </recommendedName>
</protein>
<dbReference type="Pfam" id="PF01989">
    <property type="entry name" value="AcnX_swivel_put"/>
    <property type="match status" value="1"/>
</dbReference>
<evidence type="ECO:0000313" key="3">
    <source>
        <dbReference type="EMBL" id="GGF01790.1"/>
    </source>
</evidence>
<reference evidence="3" key="1">
    <citation type="journal article" date="2014" name="Int. J. Syst. Evol. Microbiol.">
        <title>Complete genome sequence of Corynebacterium casei LMG S-19264T (=DSM 44701T), isolated from a smear-ripened cheese.</title>
        <authorList>
            <consortium name="US DOE Joint Genome Institute (JGI-PGF)"/>
            <person name="Walter F."/>
            <person name="Albersmeier A."/>
            <person name="Kalinowski J."/>
            <person name="Ruckert C."/>
        </authorList>
    </citation>
    <scope>NUCLEOTIDE SEQUENCE</scope>
    <source>
        <strain evidence="3">CGMCC 1.15725</strain>
    </source>
</reference>
<name>A0A8J2YQP7_9PROT</name>
<evidence type="ECO:0000313" key="4">
    <source>
        <dbReference type="Proteomes" id="UP000646365"/>
    </source>
</evidence>
<evidence type="ECO:0000256" key="1">
    <source>
        <dbReference type="ARBA" id="ARBA00023239"/>
    </source>
</evidence>
<organism evidence="3 4">
    <name type="scientific">Aliidongia dinghuensis</name>
    <dbReference type="NCBI Taxonomy" id="1867774"/>
    <lineage>
        <taxon>Bacteria</taxon>
        <taxon>Pseudomonadati</taxon>
        <taxon>Pseudomonadota</taxon>
        <taxon>Alphaproteobacteria</taxon>
        <taxon>Rhodospirillales</taxon>
        <taxon>Dongiaceae</taxon>
        <taxon>Aliidongia</taxon>
    </lineage>
</organism>
<feature type="domain" description="Phosphomevalonate dehydratase small subunit-like" evidence="2">
    <location>
        <begin position="22"/>
        <end position="106"/>
    </location>
</feature>
<comment type="caution">
    <text evidence="3">The sequence shown here is derived from an EMBL/GenBank/DDBJ whole genome shotgun (WGS) entry which is preliminary data.</text>
</comment>
<gene>
    <name evidence="3" type="ORF">GCM10011611_04120</name>
</gene>
<keyword evidence="4" id="KW-1185">Reference proteome</keyword>
<dbReference type="SUPFAM" id="SSF52016">
    <property type="entry name" value="LeuD/IlvD-like"/>
    <property type="match status" value="1"/>
</dbReference>
<dbReference type="Gene3D" id="3.50.30.10">
    <property type="entry name" value="Phosphohistidine domain"/>
    <property type="match status" value="1"/>
</dbReference>
<reference evidence="3" key="2">
    <citation type="submission" date="2020-09" db="EMBL/GenBank/DDBJ databases">
        <authorList>
            <person name="Sun Q."/>
            <person name="Zhou Y."/>
        </authorList>
    </citation>
    <scope>NUCLEOTIDE SEQUENCE</scope>
    <source>
        <strain evidence="3">CGMCC 1.15725</strain>
    </source>
</reference>
<sequence length="134" mass="13553">MKAEAILPGTAAGPVLRLDGPLSFWGGVDPATGTLTDPRSPHHGVPIGGAVLMVPETRGSSSSSAVMLELLAAGRAPAALVLGRGDAIVGLGILVAREMGWPTIPLLVLPAADQAGFADGERVTITTDGIIERQ</sequence>
<dbReference type="AlphaFoldDB" id="A0A8J2YQP7"/>
<keyword evidence="1" id="KW-0456">Lyase</keyword>